<evidence type="ECO:0000313" key="2">
    <source>
        <dbReference type="Proteomes" id="UP001451571"/>
    </source>
</evidence>
<dbReference type="RefSeq" id="WP_342756263.1">
    <property type="nucleotide sequence ID" value="NZ_CP146256.1"/>
</dbReference>
<dbReference type="EMBL" id="CP146256">
    <property type="protein sequence ID" value="XAH72649.1"/>
    <property type="molecule type" value="Genomic_DNA"/>
</dbReference>
<dbReference type="Proteomes" id="UP001451571">
    <property type="component" value="Chromosome"/>
</dbReference>
<dbReference type="PANTHER" id="PTHR43346">
    <property type="entry name" value="LIGAND BINDING DOMAIN PROTEIN, PUTATIVE (AFU_ORTHOLOGUE AFUA_6G14370)-RELATED"/>
    <property type="match status" value="1"/>
</dbReference>
<dbReference type="Gene3D" id="2.60.120.10">
    <property type="entry name" value="Jelly Rolls"/>
    <property type="match status" value="1"/>
</dbReference>
<dbReference type="PANTHER" id="PTHR43346:SF1">
    <property type="entry name" value="QUERCETIN 2,3-DIOXYGENASE-RELATED"/>
    <property type="match status" value="1"/>
</dbReference>
<organism evidence="1 2">
    <name type="scientific">Kineothrix sedimenti</name>
    <dbReference type="NCBI Taxonomy" id="3123317"/>
    <lineage>
        <taxon>Bacteria</taxon>
        <taxon>Bacillati</taxon>
        <taxon>Bacillota</taxon>
        <taxon>Clostridia</taxon>
        <taxon>Lachnospirales</taxon>
        <taxon>Lachnospiraceae</taxon>
        <taxon>Kineothrix</taxon>
    </lineage>
</organism>
<dbReference type="CDD" id="cd02223">
    <property type="entry name" value="cupin_Bh2720-like"/>
    <property type="match status" value="1"/>
</dbReference>
<dbReference type="InterPro" id="IPR014710">
    <property type="entry name" value="RmlC-like_jellyroll"/>
</dbReference>
<evidence type="ECO:0000313" key="1">
    <source>
        <dbReference type="EMBL" id="XAH72649.1"/>
    </source>
</evidence>
<dbReference type="SUPFAM" id="SSF51182">
    <property type="entry name" value="RmlC-like cupins"/>
    <property type="match status" value="1"/>
</dbReference>
<name>A0ABZ3ESR1_9FIRM</name>
<gene>
    <name evidence="1" type="ORF">V6984_14155</name>
</gene>
<protein>
    <submittedName>
        <fullName evidence="1">Cupin domain-containing protein</fullName>
    </submittedName>
</protein>
<sequence length="148" mass="16799">MDFNTCESPDSQNTFGEGSIPYIINLRQEVLNNTHFFATRWTTRTIQFAHMSVPVGVETGLDVYYNSTLFLYIEQGEALVIMGFCEECLDIQTHVYAGHAIIIPAGTWNNVVNTGNSDLKMYAIYSPALHSYNVVFRTKEEWTFHNGS</sequence>
<dbReference type="InterPro" id="IPR052538">
    <property type="entry name" value="Flavonoid_dioxygenase-like"/>
</dbReference>
<keyword evidence="2" id="KW-1185">Reference proteome</keyword>
<proteinExistence type="predicted"/>
<reference evidence="1 2" key="1">
    <citation type="submission" date="2024-02" db="EMBL/GenBank/DDBJ databases">
        <title>Bacterial strain from lacustrine sediment.</title>
        <authorList>
            <person name="Petit C."/>
            <person name="Fadhlaoui K."/>
        </authorList>
    </citation>
    <scope>NUCLEOTIDE SEQUENCE [LARGE SCALE GENOMIC DNA]</scope>
    <source>
        <strain evidence="1 2">IPX-CK</strain>
    </source>
</reference>
<accession>A0ABZ3ESR1</accession>
<dbReference type="InterPro" id="IPR011051">
    <property type="entry name" value="RmlC_Cupin_sf"/>
</dbReference>